<proteinExistence type="predicted"/>
<dbReference type="InterPro" id="IPR000504">
    <property type="entry name" value="RRM_dom"/>
</dbReference>
<feature type="domain" description="RRM" evidence="2">
    <location>
        <begin position="131"/>
        <end position="197"/>
    </location>
</feature>
<evidence type="ECO:0000313" key="4">
    <source>
        <dbReference type="Proteomes" id="UP001209540"/>
    </source>
</evidence>
<accession>A0AAD5PGB6</accession>
<dbReference type="AlphaFoldDB" id="A0AAD5PGB6"/>
<dbReference type="SMART" id="SM00360">
    <property type="entry name" value="RRM"/>
    <property type="match status" value="1"/>
</dbReference>
<protein>
    <recommendedName>
        <fullName evidence="2">RRM domain-containing protein</fullName>
    </recommendedName>
</protein>
<reference evidence="3" key="1">
    <citation type="journal article" date="2022" name="IScience">
        <title>Evolution of zygomycete secretomes and the origins of terrestrial fungal ecologies.</title>
        <authorList>
            <person name="Chang Y."/>
            <person name="Wang Y."/>
            <person name="Mondo S."/>
            <person name="Ahrendt S."/>
            <person name="Andreopoulos W."/>
            <person name="Barry K."/>
            <person name="Beard J."/>
            <person name="Benny G.L."/>
            <person name="Blankenship S."/>
            <person name="Bonito G."/>
            <person name="Cuomo C."/>
            <person name="Desiro A."/>
            <person name="Gervers K.A."/>
            <person name="Hundley H."/>
            <person name="Kuo A."/>
            <person name="LaButti K."/>
            <person name="Lang B.F."/>
            <person name="Lipzen A."/>
            <person name="O'Donnell K."/>
            <person name="Pangilinan J."/>
            <person name="Reynolds N."/>
            <person name="Sandor L."/>
            <person name="Smith M.E."/>
            <person name="Tsang A."/>
            <person name="Grigoriev I.V."/>
            <person name="Stajich J.E."/>
            <person name="Spatafora J.W."/>
        </authorList>
    </citation>
    <scope>NUCLEOTIDE SEQUENCE</scope>
    <source>
        <strain evidence="3">RSA 2281</strain>
    </source>
</reference>
<keyword evidence="4" id="KW-1185">Reference proteome</keyword>
<feature type="compositionally biased region" description="Polar residues" evidence="1">
    <location>
        <begin position="53"/>
        <end position="64"/>
    </location>
</feature>
<organism evidence="3 4">
    <name type="scientific">Phascolomyces articulosus</name>
    <dbReference type="NCBI Taxonomy" id="60185"/>
    <lineage>
        <taxon>Eukaryota</taxon>
        <taxon>Fungi</taxon>
        <taxon>Fungi incertae sedis</taxon>
        <taxon>Mucoromycota</taxon>
        <taxon>Mucoromycotina</taxon>
        <taxon>Mucoromycetes</taxon>
        <taxon>Mucorales</taxon>
        <taxon>Lichtheimiaceae</taxon>
        <taxon>Phascolomyces</taxon>
    </lineage>
</organism>
<name>A0AAD5PGB6_9FUNG</name>
<evidence type="ECO:0000259" key="2">
    <source>
        <dbReference type="SMART" id="SM00360"/>
    </source>
</evidence>
<feature type="compositionally biased region" description="Polar residues" evidence="1">
    <location>
        <begin position="96"/>
        <end position="106"/>
    </location>
</feature>
<sequence length="199" mass="20988">MTIRGLANKGITIKGAAAAASTSTISGTTKEQSRGSSSPMQKRTGGILDRISSPKQQQELSQPKSILDRISSPSKTNATVSHLNGGGGKKKPSSPAMDQQNRSSPLNRIGRQRGEASPTPPPSSTSGKATTLLIKNLSDSTTEADIRQFGQAIPGGITHVALDKQQAKVTLKNPESAVLFRRKYNRTALKGSHIVISFS</sequence>
<feature type="compositionally biased region" description="Low complexity" evidence="1">
    <location>
        <begin position="9"/>
        <end position="30"/>
    </location>
</feature>
<evidence type="ECO:0000313" key="3">
    <source>
        <dbReference type="EMBL" id="KAI9270587.1"/>
    </source>
</evidence>
<dbReference type="Proteomes" id="UP001209540">
    <property type="component" value="Unassembled WGS sequence"/>
</dbReference>
<feature type="compositionally biased region" description="Polar residues" evidence="1">
    <location>
        <begin position="71"/>
        <end position="82"/>
    </location>
</feature>
<gene>
    <name evidence="3" type="ORF">BDA99DRAFT_324259</name>
</gene>
<feature type="region of interest" description="Disordered" evidence="1">
    <location>
        <begin position="1"/>
        <end position="129"/>
    </location>
</feature>
<evidence type="ECO:0000256" key="1">
    <source>
        <dbReference type="SAM" id="MobiDB-lite"/>
    </source>
</evidence>
<comment type="caution">
    <text evidence="3">The sequence shown here is derived from an EMBL/GenBank/DDBJ whole genome shotgun (WGS) entry which is preliminary data.</text>
</comment>
<reference evidence="3" key="2">
    <citation type="submission" date="2023-02" db="EMBL/GenBank/DDBJ databases">
        <authorList>
            <consortium name="DOE Joint Genome Institute"/>
            <person name="Mondo S.J."/>
            <person name="Chang Y."/>
            <person name="Wang Y."/>
            <person name="Ahrendt S."/>
            <person name="Andreopoulos W."/>
            <person name="Barry K."/>
            <person name="Beard J."/>
            <person name="Benny G.L."/>
            <person name="Blankenship S."/>
            <person name="Bonito G."/>
            <person name="Cuomo C."/>
            <person name="Desiro A."/>
            <person name="Gervers K.A."/>
            <person name="Hundley H."/>
            <person name="Kuo A."/>
            <person name="LaButti K."/>
            <person name="Lang B.F."/>
            <person name="Lipzen A."/>
            <person name="O'Donnell K."/>
            <person name="Pangilinan J."/>
            <person name="Reynolds N."/>
            <person name="Sandor L."/>
            <person name="Smith M.W."/>
            <person name="Tsang A."/>
            <person name="Grigoriev I.V."/>
            <person name="Stajich J.E."/>
            <person name="Spatafora J.W."/>
        </authorList>
    </citation>
    <scope>NUCLEOTIDE SEQUENCE</scope>
    <source>
        <strain evidence="3">RSA 2281</strain>
    </source>
</reference>
<dbReference type="GO" id="GO:0003723">
    <property type="term" value="F:RNA binding"/>
    <property type="evidence" value="ECO:0007669"/>
    <property type="project" value="InterPro"/>
</dbReference>
<dbReference type="InterPro" id="IPR012677">
    <property type="entry name" value="Nucleotide-bd_a/b_plait_sf"/>
</dbReference>
<dbReference type="SUPFAM" id="SSF54928">
    <property type="entry name" value="RNA-binding domain, RBD"/>
    <property type="match status" value="1"/>
</dbReference>
<dbReference type="CDD" id="cd00590">
    <property type="entry name" value="RRM_SF"/>
    <property type="match status" value="1"/>
</dbReference>
<dbReference type="InterPro" id="IPR035979">
    <property type="entry name" value="RBD_domain_sf"/>
</dbReference>
<dbReference type="EMBL" id="JAIXMP010000007">
    <property type="protein sequence ID" value="KAI9270587.1"/>
    <property type="molecule type" value="Genomic_DNA"/>
</dbReference>
<dbReference type="Gene3D" id="3.30.70.330">
    <property type="match status" value="1"/>
</dbReference>